<proteinExistence type="predicted"/>
<dbReference type="STRING" id="946362.F2UHE6"/>
<dbReference type="InterPro" id="IPR006886">
    <property type="entry name" value="RNA_pol_III_Rpc5"/>
</dbReference>
<dbReference type="RefSeq" id="XP_004991459.1">
    <property type="nucleotide sequence ID" value="XM_004991402.1"/>
</dbReference>
<dbReference type="AlphaFoldDB" id="F2UHE6"/>
<dbReference type="FunCoup" id="F2UHE6">
    <property type="interactions" value="1525"/>
</dbReference>
<evidence type="ECO:0000256" key="1">
    <source>
        <dbReference type="SAM" id="MobiDB-lite"/>
    </source>
</evidence>
<protein>
    <submittedName>
        <fullName evidence="2">Uncharacterized protein</fullName>
    </submittedName>
</protein>
<organism evidence="3">
    <name type="scientific">Salpingoeca rosetta (strain ATCC 50818 / BSB-021)</name>
    <dbReference type="NCBI Taxonomy" id="946362"/>
    <lineage>
        <taxon>Eukaryota</taxon>
        <taxon>Choanoflagellata</taxon>
        <taxon>Craspedida</taxon>
        <taxon>Salpingoecidae</taxon>
        <taxon>Salpingoeca</taxon>
    </lineage>
</organism>
<dbReference type="EMBL" id="GL832974">
    <property type="protein sequence ID" value="EGD76545.1"/>
    <property type="molecule type" value="Genomic_DNA"/>
</dbReference>
<dbReference type="InParanoid" id="F2UHE6"/>
<dbReference type="GeneID" id="16072019"/>
<gene>
    <name evidence="2" type="ORF">PTSG_07660</name>
</gene>
<dbReference type="Proteomes" id="UP000007799">
    <property type="component" value="Unassembled WGS sequence"/>
</dbReference>
<name>F2UHE6_SALR5</name>
<dbReference type="eggNOG" id="KOG2354">
    <property type="taxonomic scope" value="Eukaryota"/>
</dbReference>
<dbReference type="GO" id="GO:0042797">
    <property type="term" value="P:tRNA transcription by RNA polymerase III"/>
    <property type="evidence" value="ECO:0007669"/>
    <property type="project" value="TreeGrafter"/>
</dbReference>
<keyword evidence="3" id="KW-1185">Reference proteome</keyword>
<dbReference type="OMA" id="MVQFPLR"/>
<dbReference type="PANTHER" id="PTHR12069:SF0">
    <property type="entry name" value="DNA-DIRECTED RNA POLYMERASE III SUBUNIT RPC5"/>
    <property type="match status" value="1"/>
</dbReference>
<feature type="region of interest" description="Disordered" evidence="1">
    <location>
        <begin position="90"/>
        <end position="117"/>
    </location>
</feature>
<sequence>MIKSRIKPQQKAFEMDFPLDTESPNVDRIKAGGPGCSCGGGLKVPAKAAVAKAVTNQHAIGVVHNGMLYINPVQAVFQMRPSLSYLDEKDKREAAQKAADQAEVSSARAKKPDEPPTKLRMQVKRRETTRATAARERSYAHHQALMEEEEWIKMPVVQKHTPRAKQVAQKLVNAGTSAAKPLKPQPDEYITRLTPTPTQPVVQQRFITDIQALPLREALIELFKQAQALPMADVLRYLRDGAAVMEALPDVAILLRGNWVARSTVVFTAAATTDGSDPRAQTHAALASARDYVLVCFRRGAVVKRSEVMQKFALRREDVELILKPLAVHYSGHGWVFKLPDYEAFVDEFPALARNQGEAWKQLEHRLRGSGVDVDDAGGDGGRVSPSI</sequence>
<dbReference type="GO" id="GO:0005666">
    <property type="term" value="C:RNA polymerase III complex"/>
    <property type="evidence" value="ECO:0007669"/>
    <property type="project" value="TreeGrafter"/>
</dbReference>
<evidence type="ECO:0000313" key="2">
    <source>
        <dbReference type="EMBL" id="EGD76545.1"/>
    </source>
</evidence>
<dbReference type="OrthoDB" id="340681at2759"/>
<dbReference type="Pfam" id="PF04801">
    <property type="entry name" value="RPC5"/>
    <property type="match status" value="1"/>
</dbReference>
<accession>F2UHE6</accession>
<evidence type="ECO:0000313" key="3">
    <source>
        <dbReference type="Proteomes" id="UP000007799"/>
    </source>
</evidence>
<dbReference type="KEGG" id="sre:PTSG_07660"/>
<dbReference type="PANTHER" id="PTHR12069">
    <property type="entry name" value="DNA-DIRECTED RNA POLYMERASES III 80 KDA POLYPEPTIDE RNA POLYMERASE III SUBUNIT 5"/>
    <property type="match status" value="1"/>
</dbReference>
<reference evidence="2" key="1">
    <citation type="submission" date="2009-08" db="EMBL/GenBank/DDBJ databases">
        <title>Annotation of Salpingoeca rosetta.</title>
        <authorList>
            <consortium name="The Broad Institute Genome Sequencing Platform"/>
            <person name="Russ C."/>
            <person name="Cuomo C."/>
            <person name="Burger G."/>
            <person name="Gray M.W."/>
            <person name="Holland P.W.H."/>
            <person name="King N."/>
            <person name="Lang F.B.F."/>
            <person name="Roger A.J."/>
            <person name="Ruiz-Trillo I."/>
            <person name="Young S.K."/>
            <person name="Zeng Q."/>
            <person name="Gargeya S."/>
            <person name="Alvarado L."/>
            <person name="Berlin A."/>
            <person name="Chapman S.B."/>
            <person name="Chen Z."/>
            <person name="Freedman E."/>
            <person name="Gellesch M."/>
            <person name="Goldberg J."/>
            <person name="Griggs A."/>
            <person name="Gujja S."/>
            <person name="Heilman E."/>
            <person name="Heiman D."/>
            <person name="Howarth C."/>
            <person name="Mehta T."/>
            <person name="Neiman D."/>
            <person name="Pearson M."/>
            <person name="Roberts A."/>
            <person name="Saif S."/>
            <person name="Shea T."/>
            <person name="Shenoy N."/>
            <person name="Sisk P."/>
            <person name="Stolte C."/>
            <person name="Sykes S."/>
            <person name="White J."/>
            <person name="Yandava C."/>
            <person name="Haas B."/>
            <person name="Nusbaum C."/>
            <person name="Birren B."/>
        </authorList>
    </citation>
    <scope>NUCLEOTIDE SEQUENCE [LARGE SCALE GENOMIC DNA]</scope>
    <source>
        <strain evidence="2">ATCC 50818</strain>
    </source>
</reference>